<keyword evidence="5" id="KW-0456">Lyase</keyword>
<dbReference type="InterPro" id="IPR000741">
    <property type="entry name" value="FBA_I"/>
</dbReference>
<dbReference type="EMBL" id="BASM01000013">
    <property type="protein sequence ID" value="GAD26142.1"/>
    <property type="molecule type" value="Genomic_DNA"/>
</dbReference>
<evidence type="ECO:0000256" key="2">
    <source>
        <dbReference type="ARBA" id="ARBA00010387"/>
    </source>
</evidence>
<comment type="caution">
    <text evidence="7">The sequence shown here is derived from an EMBL/GenBank/DDBJ whole genome shotgun (WGS) entry which is preliminary data.</text>
</comment>
<dbReference type="Gene3D" id="3.20.20.70">
    <property type="entry name" value="Aldolase class I"/>
    <property type="match status" value="1"/>
</dbReference>
<dbReference type="NCBIfam" id="NF003784">
    <property type="entry name" value="PRK05377.1"/>
    <property type="match status" value="1"/>
</dbReference>
<evidence type="ECO:0000256" key="1">
    <source>
        <dbReference type="ARBA" id="ARBA00004714"/>
    </source>
</evidence>
<protein>
    <recommendedName>
        <fullName evidence="3">fructose-bisphosphate aldolase</fullName>
        <ecNumber evidence="3">4.1.2.13</ecNumber>
    </recommendedName>
    <alternativeName>
        <fullName evidence="6">Fructose-bisphosphate aldolase class I</fullName>
    </alternativeName>
</protein>
<reference evidence="7 8" key="1">
    <citation type="submission" date="2013-08" db="EMBL/GenBank/DDBJ databases">
        <title>Gluconobacter thailandicus NBRC 3257 whole genome sequence.</title>
        <authorList>
            <person name="Matsutani M."/>
            <person name="Yakushi T."/>
            <person name="Matsushita K."/>
        </authorList>
    </citation>
    <scope>NUCLEOTIDE SEQUENCE [LARGE SCALE GENOMIC DNA]</scope>
    <source>
        <strain evidence="7 8">NBRC 3257</strain>
    </source>
</reference>
<dbReference type="SUPFAM" id="SSF51569">
    <property type="entry name" value="Aldolase"/>
    <property type="match status" value="1"/>
</dbReference>
<sequence length="301" mass="32880">MTFMPDATMAEQVSKKPGFIAALDQSGGSTPKALAQYGIGPDAYSNDADMFRLMHEMRVRIITSPAFQSHEVLAAILFEKTMDGTVENVPVPTYLWENCGIVPFLKIDKGLEEEKDGVQLMKPIPGLDALLERAAKLGVYGTKERSVIRLANPGAIKTIVQQQYDIAAQVASHGLVPIMEPEVLVKSPEKAEAEAILAKELALGLDALPGDYPIMLKVTIPEKVDLYADLMKHPRMQRVVALSGGYPLGEACQKLKANHGMIASFSRALVDDLRVSQSDQEFNTILSKVVDRIYDASVNKV</sequence>
<evidence type="ECO:0000313" key="8">
    <source>
        <dbReference type="Proteomes" id="UP000018209"/>
    </source>
</evidence>
<proteinExistence type="inferred from homology"/>
<name>A0ABQ0IVB0_GLUTH</name>
<evidence type="ECO:0000256" key="4">
    <source>
        <dbReference type="ARBA" id="ARBA00023152"/>
    </source>
</evidence>
<gene>
    <name evidence="7" type="ORF">NBRC3257_1141</name>
</gene>
<dbReference type="InterPro" id="IPR013785">
    <property type="entry name" value="Aldolase_TIM"/>
</dbReference>
<keyword evidence="4" id="KW-0324">Glycolysis</keyword>
<evidence type="ECO:0000256" key="5">
    <source>
        <dbReference type="ARBA" id="ARBA00023239"/>
    </source>
</evidence>
<dbReference type="Proteomes" id="UP000018209">
    <property type="component" value="Unassembled WGS sequence"/>
</dbReference>
<keyword evidence="8" id="KW-1185">Reference proteome</keyword>
<organism evidence="7 8">
    <name type="scientific">Gluconobacter thailandicus NBRC 3257</name>
    <dbReference type="NCBI Taxonomy" id="1381097"/>
    <lineage>
        <taxon>Bacteria</taxon>
        <taxon>Pseudomonadati</taxon>
        <taxon>Pseudomonadota</taxon>
        <taxon>Alphaproteobacteria</taxon>
        <taxon>Acetobacterales</taxon>
        <taxon>Acetobacteraceae</taxon>
        <taxon>Gluconobacter</taxon>
    </lineage>
</organism>
<dbReference type="EC" id="4.1.2.13" evidence="3"/>
<evidence type="ECO:0000256" key="3">
    <source>
        <dbReference type="ARBA" id="ARBA00013068"/>
    </source>
</evidence>
<evidence type="ECO:0000256" key="6">
    <source>
        <dbReference type="ARBA" id="ARBA00029799"/>
    </source>
</evidence>
<evidence type="ECO:0000313" key="7">
    <source>
        <dbReference type="EMBL" id="GAD26142.1"/>
    </source>
</evidence>
<dbReference type="Pfam" id="PF00274">
    <property type="entry name" value="Glycolytic"/>
    <property type="match status" value="1"/>
</dbReference>
<accession>A0ABQ0IVB0</accession>
<dbReference type="PANTHER" id="PTHR11627">
    <property type="entry name" value="FRUCTOSE-BISPHOSPHATE ALDOLASE"/>
    <property type="match status" value="1"/>
</dbReference>
<comment type="similarity">
    <text evidence="2">Belongs to the class I fructose-bisphosphate aldolase family.</text>
</comment>
<comment type="pathway">
    <text evidence="1">Carbohydrate degradation; glycolysis; D-glyceraldehyde 3-phosphate and glycerone phosphate from D-glucose: step 4/4.</text>
</comment>